<accession>A0A2K3KVL3</accession>
<protein>
    <submittedName>
        <fullName evidence="3">Uncharacterized protein</fullName>
    </submittedName>
</protein>
<evidence type="ECO:0000313" key="3">
    <source>
        <dbReference type="EMBL" id="PNX70322.1"/>
    </source>
</evidence>
<sequence length="101" mass="10833">MGDLQSSSSITIIRSSPLMLGTLIVSWITVLWLPGFFVLASFDNSFIPAIKASYSAWLLLALKAKRNDCSIITPSGPSNTIPAPLPRTLEAPSTDRVQGEA</sequence>
<name>A0A2K3KVL3_TRIPR</name>
<organism evidence="3 4">
    <name type="scientific">Trifolium pratense</name>
    <name type="common">Red clover</name>
    <dbReference type="NCBI Taxonomy" id="57577"/>
    <lineage>
        <taxon>Eukaryota</taxon>
        <taxon>Viridiplantae</taxon>
        <taxon>Streptophyta</taxon>
        <taxon>Embryophyta</taxon>
        <taxon>Tracheophyta</taxon>
        <taxon>Spermatophyta</taxon>
        <taxon>Magnoliopsida</taxon>
        <taxon>eudicotyledons</taxon>
        <taxon>Gunneridae</taxon>
        <taxon>Pentapetalae</taxon>
        <taxon>rosids</taxon>
        <taxon>fabids</taxon>
        <taxon>Fabales</taxon>
        <taxon>Fabaceae</taxon>
        <taxon>Papilionoideae</taxon>
        <taxon>50 kb inversion clade</taxon>
        <taxon>NPAAA clade</taxon>
        <taxon>Hologalegina</taxon>
        <taxon>IRL clade</taxon>
        <taxon>Trifolieae</taxon>
        <taxon>Trifolium</taxon>
    </lineage>
</organism>
<dbReference type="Proteomes" id="UP000236291">
    <property type="component" value="Unassembled WGS sequence"/>
</dbReference>
<keyword evidence="2" id="KW-0812">Transmembrane</keyword>
<dbReference type="AlphaFoldDB" id="A0A2K3KVL3"/>
<evidence type="ECO:0000256" key="2">
    <source>
        <dbReference type="SAM" id="Phobius"/>
    </source>
</evidence>
<feature type="transmembrane region" description="Helical" evidence="2">
    <location>
        <begin position="20"/>
        <end position="39"/>
    </location>
</feature>
<keyword evidence="2" id="KW-0472">Membrane</keyword>
<keyword evidence="2" id="KW-1133">Transmembrane helix</keyword>
<dbReference type="EMBL" id="ASHM01112550">
    <property type="protein sequence ID" value="PNX70322.1"/>
    <property type="molecule type" value="Genomic_DNA"/>
</dbReference>
<reference evidence="3 4" key="1">
    <citation type="journal article" date="2014" name="Am. J. Bot.">
        <title>Genome assembly and annotation for red clover (Trifolium pratense; Fabaceae).</title>
        <authorList>
            <person name="Istvanek J."/>
            <person name="Jaros M."/>
            <person name="Krenek A."/>
            <person name="Repkova J."/>
        </authorList>
    </citation>
    <scope>NUCLEOTIDE SEQUENCE [LARGE SCALE GENOMIC DNA]</scope>
    <source>
        <strain evidence="4">cv. Tatra</strain>
        <tissue evidence="3">Young leaves</tissue>
    </source>
</reference>
<reference evidence="3 4" key="2">
    <citation type="journal article" date="2017" name="Front. Plant Sci.">
        <title>Gene Classification and Mining of Molecular Markers Useful in Red Clover (Trifolium pratense) Breeding.</title>
        <authorList>
            <person name="Istvanek J."/>
            <person name="Dluhosova J."/>
            <person name="Dluhos P."/>
            <person name="Patkova L."/>
            <person name="Nedelnik J."/>
            <person name="Repkova J."/>
        </authorList>
    </citation>
    <scope>NUCLEOTIDE SEQUENCE [LARGE SCALE GENOMIC DNA]</scope>
    <source>
        <strain evidence="4">cv. Tatra</strain>
        <tissue evidence="3">Young leaves</tissue>
    </source>
</reference>
<proteinExistence type="predicted"/>
<evidence type="ECO:0000256" key="1">
    <source>
        <dbReference type="SAM" id="MobiDB-lite"/>
    </source>
</evidence>
<gene>
    <name evidence="3" type="ORF">L195_g057277</name>
</gene>
<comment type="caution">
    <text evidence="3">The sequence shown here is derived from an EMBL/GenBank/DDBJ whole genome shotgun (WGS) entry which is preliminary data.</text>
</comment>
<evidence type="ECO:0000313" key="4">
    <source>
        <dbReference type="Proteomes" id="UP000236291"/>
    </source>
</evidence>
<feature type="non-terminal residue" evidence="3">
    <location>
        <position position="101"/>
    </location>
</feature>
<feature type="region of interest" description="Disordered" evidence="1">
    <location>
        <begin position="75"/>
        <end position="101"/>
    </location>
</feature>